<accession>A0A1R1XPS9</accession>
<proteinExistence type="predicted"/>
<dbReference type="EMBL" id="LSSM01003840">
    <property type="protein sequence ID" value="OMJ16630.1"/>
    <property type="molecule type" value="Genomic_DNA"/>
</dbReference>
<keyword evidence="1" id="KW-0472">Membrane</keyword>
<protein>
    <submittedName>
        <fullName evidence="2">Uncharacterized protein</fullName>
    </submittedName>
</protein>
<reference evidence="3" key="1">
    <citation type="submission" date="2017-01" db="EMBL/GenBank/DDBJ databases">
        <authorList>
            <person name="Wang Y."/>
            <person name="White M."/>
            <person name="Kvist S."/>
            <person name="Moncalvo J.-M."/>
        </authorList>
    </citation>
    <scope>NUCLEOTIDE SEQUENCE [LARGE SCALE GENOMIC DNA]</scope>
    <source>
        <strain evidence="3">ID-206-W2</strain>
    </source>
</reference>
<dbReference type="AlphaFoldDB" id="A0A1R1XPS9"/>
<evidence type="ECO:0000313" key="3">
    <source>
        <dbReference type="Proteomes" id="UP000187429"/>
    </source>
</evidence>
<comment type="caution">
    <text evidence="2">The sequence shown here is derived from an EMBL/GenBank/DDBJ whole genome shotgun (WGS) entry which is preliminary data.</text>
</comment>
<organism evidence="2 3">
    <name type="scientific">Smittium culicis</name>
    <dbReference type="NCBI Taxonomy" id="133412"/>
    <lineage>
        <taxon>Eukaryota</taxon>
        <taxon>Fungi</taxon>
        <taxon>Fungi incertae sedis</taxon>
        <taxon>Zoopagomycota</taxon>
        <taxon>Kickxellomycotina</taxon>
        <taxon>Harpellomycetes</taxon>
        <taxon>Harpellales</taxon>
        <taxon>Legeriomycetaceae</taxon>
        <taxon>Smittium</taxon>
    </lineage>
</organism>
<keyword evidence="3" id="KW-1185">Reference proteome</keyword>
<keyword evidence="1" id="KW-1133">Transmembrane helix</keyword>
<evidence type="ECO:0000313" key="2">
    <source>
        <dbReference type="EMBL" id="OMJ16630.1"/>
    </source>
</evidence>
<name>A0A1R1XPS9_9FUNG</name>
<evidence type="ECO:0000256" key="1">
    <source>
        <dbReference type="SAM" id="Phobius"/>
    </source>
</evidence>
<sequence>MLLASAKDLSGDNTHLLYASSTPITASGIVSGVILIALGLIVAFFGRKFIKWFMLYTGFVFMCKYNFNKLDIYMYNNN</sequence>
<gene>
    <name evidence="2" type="ORF">AYI69_g7756</name>
</gene>
<keyword evidence="1" id="KW-0812">Transmembrane</keyword>
<dbReference type="Proteomes" id="UP000187429">
    <property type="component" value="Unassembled WGS sequence"/>
</dbReference>
<feature type="transmembrane region" description="Helical" evidence="1">
    <location>
        <begin position="24"/>
        <end position="45"/>
    </location>
</feature>
<dbReference type="CDD" id="cd12087">
    <property type="entry name" value="TM_EGFR-like"/>
    <property type="match status" value="1"/>
</dbReference>